<proteinExistence type="inferred from homology"/>
<gene>
    <name evidence="4" type="ORF">EVEC_LOCUS3289</name>
</gene>
<feature type="signal peptide" evidence="3">
    <location>
        <begin position="1"/>
        <end position="15"/>
    </location>
</feature>
<feature type="chain" id="PRO_5043122569" evidence="3">
    <location>
        <begin position="16"/>
        <end position="268"/>
    </location>
</feature>
<name>A0A0N4V0X5_ENTVE</name>
<comment type="similarity">
    <text evidence="1">Belongs to the glycosyl hydrolase 25 family.</text>
</comment>
<accession>A0A0N4V0X5</accession>
<dbReference type="Gene3D" id="3.20.20.80">
    <property type="entry name" value="Glycosidases"/>
    <property type="match status" value="1"/>
</dbReference>
<dbReference type="PANTHER" id="PTHR23208:SF36">
    <property type="entry name" value="LYSOZYME-RELATED"/>
    <property type="match status" value="1"/>
</dbReference>
<organism evidence="6">
    <name type="scientific">Enterobius vermicularis</name>
    <name type="common">Human pinworm</name>
    <dbReference type="NCBI Taxonomy" id="51028"/>
    <lineage>
        <taxon>Eukaryota</taxon>
        <taxon>Metazoa</taxon>
        <taxon>Ecdysozoa</taxon>
        <taxon>Nematoda</taxon>
        <taxon>Chromadorea</taxon>
        <taxon>Rhabditida</taxon>
        <taxon>Spirurina</taxon>
        <taxon>Oxyuridomorpha</taxon>
        <taxon>Oxyuroidea</taxon>
        <taxon>Oxyuridae</taxon>
        <taxon>Enterobius</taxon>
    </lineage>
</organism>
<dbReference type="SUPFAM" id="SSF51445">
    <property type="entry name" value="(Trans)glycosidases"/>
    <property type="match status" value="1"/>
</dbReference>
<evidence type="ECO:0000313" key="5">
    <source>
        <dbReference type="Proteomes" id="UP000274131"/>
    </source>
</evidence>
<evidence type="ECO:0000256" key="3">
    <source>
        <dbReference type="SAM" id="SignalP"/>
    </source>
</evidence>
<dbReference type="Proteomes" id="UP000274131">
    <property type="component" value="Unassembled WGS sequence"/>
</dbReference>
<dbReference type="PROSITE" id="PS51904">
    <property type="entry name" value="GLYCOSYL_HYDROL_F25_2"/>
    <property type="match status" value="1"/>
</dbReference>
<evidence type="ECO:0000256" key="1">
    <source>
        <dbReference type="ARBA" id="ARBA00010646"/>
    </source>
</evidence>
<dbReference type="WBParaSite" id="EVEC_0000358101-mRNA-1">
    <property type="protein sequence ID" value="EVEC_0000358101-mRNA-1"/>
    <property type="gene ID" value="EVEC_0000358101"/>
</dbReference>
<dbReference type="GO" id="GO:0045087">
    <property type="term" value="P:innate immune response"/>
    <property type="evidence" value="ECO:0007669"/>
    <property type="project" value="TreeGrafter"/>
</dbReference>
<dbReference type="PROSITE" id="PS51257">
    <property type="entry name" value="PROKAR_LIPOPROTEIN"/>
    <property type="match status" value="1"/>
</dbReference>
<reference evidence="4 5" key="2">
    <citation type="submission" date="2018-10" db="EMBL/GenBank/DDBJ databases">
        <authorList>
            <consortium name="Pathogen Informatics"/>
        </authorList>
    </citation>
    <scope>NUCLEOTIDE SEQUENCE [LARGE SCALE GENOMIC DNA]</scope>
</reference>
<dbReference type="InterPro" id="IPR051595">
    <property type="entry name" value="GH25_Enzymes"/>
</dbReference>
<dbReference type="AlphaFoldDB" id="A0A0N4V0X5"/>
<dbReference type="InterPro" id="IPR002053">
    <property type="entry name" value="Glyco_hydro_25"/>
</dbReference>
<dbReference type="GO" id="GO:0016998">
    <property type="term" value="P:cell wall macromolecule catabolic process"/>
    <property type="evidence" value="ECO:0007669"/>
    <property type="project" value="InterPro"/>
</dbReference>
<dbReference type="GO" id="GO:0007165">
    <property type="term" value="P:signal transduction"/>
    <property type="evidence" value="ECO:0007669"/>
    <property type="project" value="TreeGrafter"/>
</dbReference>
<dbReference type="EMBL" id="UXUI01007555">
    <property type="protein sequence ID" value="VDD88146.1"/>
    <property type="molecule type" value="Genomic_DNA"/>
</dbReference>
<dbReference type="InterPro" id="IPR017853">
    <property type="entry name" value="GH"/>
</dbReference>
<reference evidence="6" key="1">
    <citation type="submission" date="2017-02" db="UniProtKB">
        <authorList>
            <consortium name="WormBaseParasite"/>
        </authorList>
    </citation>
    <scope>IDENTIFICATION</scope>
</reference>
<evidence type="ECO:0000313" key="4">
    <source>
        <dbReference type="EMBL" id="VDD88146.1"/>
    </source>
</evidence>
<evidence type="ECO:0000313" key="6">
    <source>
        <dbReference type="WBParaSite" id="EVEC_0000358101-mRNA-1"/>
    </source>
</evidence>
<dbReference type="PANTHER" id="PTHR23208">
    <property type="entry name" value="LYSOZYME PROTEIN"/>
    <property type="match status" value="1"/>
</dbReference>
<keyword evidence="2 3" id="KW-0732">Signal</keyword>
<evidence type="ECO:0000256" key="2">
    <source>
        <dbReference type="ARBA" id="ARBA00022729"/>
    </source>
</evidence>
<protein>
    <submittedName>
        <fullName evidence="6">Lysozyme</fullName>
    </submittedName>
</protein>
<dbReference type="GO" id="GO:0009253">
    <property type="term" value="P:peptidoglycan catabolic process"/>
    <property type="evidence" value="ECO:0007669"/>
    <property type="project" value="InterPro"/>
</dbReference>
<dbReference type="GO" id="GO:0003796">
    <property type="term" value="F:lysozyme activity"/>
    <property type="evidence" value="ECO:0007669"/>
    <property type="project" value="InterPro"/>
</dbReference>
<sequence>MKLLVLLSLLTLAACSPFDFISKGYHSLINKLSLKASYGYAATVNQKFSTTTFNCMAQAGFSVAFIQVYKPDNTGNVDYDGIQSIKNANSAGLGVEIYINPSTDGKSAATQFDEVYQALRSNGISVQAVWLQVTNPISWPIQTTTNINFITSFLTRAKQYNLYLGVFTNWYDWQQITGGYTGLSSLGNVRLWYWNANGYGLNAASSMDFTDFRAFGTFTTPAVKQYSIKSNICGTTVNHNIFSTTASKKAKAISKKSENTIVVGNLQF</sequence>
<keyword evidence="5" id="KW-1185">Reference proteome</keyword>
<dbReference type="OrthoDB" id="25039at2759"/>